<feature type="domain" description="POTRA" evidence="10">
    <location>
        <begin position="176"/>
        <end position="264"/>
    </location>
</feature>
<dbReference type="InterPro" id="IPR039910">
    <property type="entry name" value="D15-like"/>
</dbReference>
<dbReference type="Gene3D" id="2.40.160.50">
    <property type="entry name" value="membrane protein fhac: a member of the omp85/tpsb transporter family"/>
    <property type="match status" value="1"/>
</dbReference>
<dbReference type="GO" id="GO:1990063">
    <property type="term" value="C:Bam protein complex"/>
    <property type="evidence" value="ECO:0007669"/>
    <property type="project" value="TreeGrafter"/>
</dbReference>
<proteinExistence type="inferred from homology"/>
<comment type="subcellular location">
    <subcellularLocation>
        <location evidence="8">Cell outer membrane</location>
    </subcellularLocation>
    <subcellularLocation>
        <location evidence="1">Membrane</location>
    </subcellularLocation>
</comment>
<evidence type="ECO:0000256" key="3">
    <source>
        <dbReference type="ARBA" id="ARBA00022692"/>
    </source>
</evidence>
<dbReference type="AlphaFoldDB" id="A0A937JFC0"/>
<dbReference type="Gene3D" id="3.10.20.310">
    <property type="entry name" value="membrane protein fhac"/>
    <property type="match status" value="5"/>
</dbReference>
<dbReference type="HAMAP" id="MF_01430">
    <property type="entry name" value="OM_assembly_BamA"/>
    <property type="match status" value="1"/>
</dbReference>
<keyword evidence="4 8" id="KW-0732">Signal</keyword>
<evidence type="ECO:0000256" key="2">
    <source>
        <dbReference type="ARBA" id="ARBA00022452"/>
    </source>
</evidence>
<dbReference type="Pfam" id="PF07244">
    <property type="entry name" value="POTRA"/>
    <property type="match status" value="4"/>
</dbReference>
<organism evidence="11 12">
    <name type="scientific">SAR86 cluster bacterium</name>
    <dbReference type="NCBI Taxonomy" id="2030880"/>
    <lineage>
        <taxon>Bacteria</taxon>
        <taxon>Pseudomonadati</taxon>
        <taxon>Pseudomonadota</taxon>
        <taxon>Gammaproteobacteria</taxon>
        <taxon>SAR86 cluster</taxon>
    </lineage>
</organism>
<dbReference type="InterPro" id="IPR010827">
    <property type="entry name" value="BamA/TamA_POTRA"/>
</dbReference>
<evidence type="ECO:0000259" key="10">
    <source>
        <dbReference type="PROSITE" id="PS51779"/>
    </source>
</evidence>
<feature type="chain" id="PRO_5038180865" description="Outer membrane protein assembly factor BamA" evidence="8">
    <location>
        <begin position="22"/>
        <end position="806"/>
    </location>
</feature>
<dbReference type="PIRSF" id="PIRSF006076">
    <property type="entry name" value="OM_assembly_OMP85"/>
    <property type="match status" value="1"/>
</dbReference>
<dbReference type="GO" id="GO:0051205">
    <property type="term" value="P:protein insertion into membrane"/>
    <property type="evidence" value="ECO:0007669"/>
    <property type="project" value="UniProtKB-UniRule"/>
</dbReference>
<gene>
    <name evidence="8 11" type="primary">bamA</name>
    <name evidence="11" type="ORF">ISR29_01870</name>
</gene>
<evidence type="ECO:0000256" key="9">
    <source>
        <dbReference type="NCBIfam" id="TIGR03303"/>
    </source>
</evidence>
<feature type="domain" description="POTRA" evidence="10">
    <location>
        <begin position="93"/>
        <end position="173"/>
    </location>
</feature>
<evidence type="ECO:0000256" key="4">
    <source>
        <dbReference type="ARBA" id="ARBA00022729"/>
    </source>
</evidence>
<dbReference type="Pfam" id="PF01103">
    <property type="entry name" value="Omp85"/>
    <property type="match status" value="1"/>
</dbReference>
<comment type="similarity">
    <text evidence="8">Belongs to the BamA family.</text>
</comment>
<name>A0A937JFC0_9GAMM</name>
<keyword evidence="2 8" id="KW-1134">Transmembrane beta strand</keyword>
<comment type="subunit">
    <text evidence="8">Part of the Bam complex.</text>
</comment>
<feature type="domain" description="POTRA" evidence="10">
    <location>
        <begin position="348"/>
        <end position="422"/>
    </location>
</feature>
<comment type="caution">
    <text evidence="11">The sequence shown here is derived from an EMBL/GenBank/DDBJ whole genome shotgun (WGS) entry which is preliminary data.</text>
</comment>
<comment type="function">
    <text evidence="8">Part of the outer membrane protein assembly complex, which is involved in assembly and insertion of beta-barrel proteins into the outer membrane.</text>
</comment>
<dbReference type="Proteomes" id="UP000705230">
    <property type="component" value="Unassembled WGS sequence"/>
</dbReference>
<feature type="domain" description="POTRA" evidence="10">
    <location>
        <begin position="25"/>
        <end position="92"/>
    </location>
</feature>
<keyword evidence="7 8" id="KW-0998">Cell outer membrane</keyword>
<sequence precursor="true">MTLKKLLLLIISLSFINVVTAFDDFVINDIRIVGLQRVSTGSIFNVIPVSVGDRVDKRKVGDITRALFATEQFDDIQIGKELSTLIITVQERPSISAINISGNKALKTEQLLESLNGVEIAEGKVYKRSTLEKMKSELVRSYASQGRYGASVEVDEINKPRNRVEVGIVVDEGESATIESINILGNKLFTDDELLRSFELGEGSILSFLTSDNQYSREKLQGDIENLESYYLDRGYLKFSLESTQVSLTRDRKGIHITFGLIEGDQYTVSEVSVIGNIPIKAEAYETVIQSQKNKVYSQAAITAIEEFFTTVLGNEGYAFAEVKGSPEINEDTQEVDLVFAVNAGKRTYTRKIIFAGNQITQDEVLRREMRQFEGAPTSDERIQNSKVRLERLGYFKDVTVETIPVPGTDDQVDAVYQVEEETTGQIGGNVGYSDFGLMLGFNLNERNFLGSGNTVGVSINKSVYQESYNLSFFDPYYTMDGVSRGYNAYFRETDYGEFNIANYLTNSAGVGLQFGYPISDTQRVGLNITYDKTDIDSGTLPAREISDFLTSEGNIFETLSVQAVWSRVTLNRGMFPTQGSSTDLMLMAALPFSDIQYARFNVRQKYYKPLGIYDLVFGFNGELGYMDVYGDTKSTPFFQNFYAGGPRSLRGFESNTLGPRSTQAPCYEYDPVNDLCPALRDTDFDGEPDSPAYNPYLFSNRDQPIGGNVKVEGSFQLIFKLPMIEDQRSMRSAFFFDFGNVFSTDCKDYQINCYEPDLEELRYSYGVGVTWITGFGPMSFAIAKPSNAGPFERTEQFQFTIGNVF</sequence>
<dbReference type="PANTHER" id="PTHR12815">
    <property type="entry name" value="SORTING AND ASSEMBLY MACHINERY SAMM50 PROTEIN FAMILY MEMBER"/>
    <property type="match status" value="1"/>
</dbReference>
<evidence type="ECO:0000313" key="12">
    <source>
        <dbReference type="Proteomes" id="UP000705230"/>
    </source>
</evidence>
<dbReference type="InterPro" id="IPR023707">
    <property type="entry name" value="OM_assembly_BamA"/>
</dbReference>
<dbReference type="PANTHER" id="PTHR12815:SF23">
    <property type="entry name" value="OUTER MEMBRANE PROTEIN ASSEMBLY FACTOR BAMA"/>
    <property type="match status" value="1"/>
</dbReference>
<feature type="signal peptide" evidence="8">
    <location>
        <begin position="1"/>
        <end position="21"/>
    </location>
</feature>
<keyword evidence="3 8" id="KW-0812">Transmembrane</keyword>
<dbReference type="GO" id="GO:0043165">
    <property type="term" value="P:Gram-negative-bacterium-type cell outer membrane assembly"/>
    <property type="evidence" value="ECO:0007669"/>
    <property type="project" value="UniProtKB-UniRule"/>
</dbReference>
<evidence type="ECO:0000256" key="1">
    <source>
        <dbReference type="ARBA" id="ARBA00004370"/>
    </source>
</evidence>
<dbReference type="InterPro" id="IPR034746">
    <property type="entry name" value="POTRA"/>
</dbReference>
<dbReference type="EMBL" id="JADHSG010000002">
    <property type="protein sequence ID" value="MBL6902929.1"/>
    <property type="molecule type" value="Genomic_DNA"/>
</dbReference>
<evidence type="ECO:0000256" key="5">
    <source>
        <dbReference type="ARBA" id="ARBA00022737"/>
    </source>
</evidence>
<dbReference type="InterPro" id="IPR000184">
    <property type="entry name" value="Bac_surfAg_D15"/>
</dbReference>
<keyword evidence="6 8" id="KW-0472">Membrane</keyword>
<dbReference type="PROSITE" id="PS51779">
    <property type="entry name" value="POTRA"/>
    <property type="match status" value="4"/>
</dbReference>
<reference evidence="11" key="1">
    <citation type="submission" date="2020-10" db="EMBL/GenBank/DDBJ databases">
        <title>Microbiome of the Black Sea water column analyzed by genome centric metagenomics.</title>
        <authorList>
            <person name="Cabello-Yeves P.J."/>
            <person name="Callieri C."/>
            <person name="Picazo A."/>
            <person name="Mehrshad M."/>
            <person name="Haro-Moreno J.M."/>
            <person name="Roda-Garcia J."/>
            <person name="Dzembekova N."/>
            <person name="Slabakova V."/>
            <person name="Slabakova N."/>
            <person name="Moncheva S."/>
            <person name="Rodriguez-Valera F."/>
        </authorList>
    </citation>
    <scope>NUCLEOTIDE SEQUENCE</scope>
    <source>
        <strain evidence="11">BS30m-G43</strain>
    </source>
</reference>
<evidence type="ECO:0000256" key="6">
    <source>
        <dbReference type="ARBA" id="ARBA00023136"/>
    </source>
</evidence>
<evidence type="ECO:0000256" key="7">
    <source>
        <dbReference type="ARBA" id="ARBA00023237"/>
    </source>
</evidence>
<evidence type="ECO:0000313" key="11">
    <source>
        <dbReference type="EMBL" id="MBL6902929.1"/>
    </source>
</evidence>
<keyword evidence="5 8" id="KW-0677">Repeat</keyword>
<dbReference type="NCBIfam" id="TIGR03303">
    <property type="entry name" value="OM_YaeT"/>
    <property type="match status" value="1"/>
</dbReference>
<protein>
    <recommendedName>
        <fullName evidence="8 9">Outer membrane protein assembly factor BamA</fullName>
    </recommendedName>
</protein>
<evidence type="ECO:0000256" key="8">
    <source>
        <dbReference type="HAMAP-Rule" id="MF_01430"/>
    </source>
</evidence>
<accession>A0A937JFC0</accession>